<dbReference type="GO" id="GO:0000287">
    <property type="term" value="F:magnesium ion binding"/>
    <property type="evidence" value="ECO:0007669"/>
    <property type="project" value="UniProtKB-UniRule"/>
</dbReference>
<feature type="binding site" evidence="2">
    <location>
        <position position="23"/>
    </location>
    <ligand>
        <name>substrate</name>
    </ligand>
</feature>
<dbReference type="GO" id="GO:0016094">
    <property type="term" value="P:polyprenol biosynthetic process"/>
    <property type="evidence" value="ECO:0007669"/>
    <property type="project" value="TreeGrafter"/>
</dbReference>
<feature type="binding site" evidence="2">
    <location>
        <position position="31"/>
    </location>
    <ligand>
        <name>substrate</name>
    </ligand>
</feature>
<evidence type="ECO:0000256" key="2">
    <source>
        <dbReference type="HAMAP-Rule" id="MF_01139"/>
    </source>
</evidence>
<dbReference type="NCBIfam" id="TIGR00055">
    <property type="entry name" value="uppS"/>
    <property type="match status" value="1"/>
</dbReference>
<dbReference type="Gene3D" id="3.40.1180.10">
    <property type="entry name" value="Decaprenyl diphosphate synthase-like"/>
    <property type="match status" value="1"/>
</dbReference>
<feature type="binding site" evidence="2">
    <location>
        <begin position="63"/>
        <end position="65"/>
    </location>
    <ligand>
        <name>substrate</name>
    </ligand>
</feature>
<keyword evidence="4" id="KW-1185">Reference proteome</keyword>
<feature type="binding site" evidence="2">
    <location>
        <position position="69"/>
    </location>
    <ligand>
        <name>substrate</name>
    </ligand>
</feature>
<dbReference type="STRING" id="45496.SAMN04488079_108156"/>
<comment type="cofactor">
    <cofactor evidence="2">
        <name>Mg(2+)</name>
        <dbReference type="ChEBI" id="CHEBI:18420"/>
    </cofactor>
    <text evidence="2">Binds 2 magnesium ions per subunit.</text>
</comment>
<organism evidence="3 4">
    <name type="scientific">Methylophaga sulfidovorans</name>
    <dbReference type="NCBI Taxonomy" id="45496"/>
    <lineage>
        <taxon>Bacteria</taxon>
        <taxon>Pseudomonadati</taxon>
        <taxon>Pseudomonadota</taxon>
        <taxon>Gammaproteobacteria</taxon>
        <taxon>Thiotrichales</taxon>
        <taxon>Piscirickettsiaceae</taxon>
        <taxon>Methylophaga</taxon>
    </lineage>
</organism>
<dbReference type="FunFam" id="3.40.1180.10:FF:000001">
    <property type="entry name" value="(2E,6E)-farnesyl-diphosphate-specific ditrans,polycis-undecaprenyl-diphosphate synthase"/>
    <property type="match status" value="1"/>
</dbReference>
<dbReference type="Proteomes" id="UP000198924">
    <property type="component" value="Unassembled WGS sequence"/>
</dbReference>
<dbReference type="NCBIfam" id="NF011405">
    <property type="entry name" value="PRK14830.1"/>
    <property type="match status" value="1"/>
</dbReference>
<evidence type="ECO:0000256" key="1">
    <source>
        <dbReference type="ARBA" id="ARBA00022679"/>
    </source>
</evidence>
<dbReference type="CDD" id="cd00475">
    <property type="entry name" value="Cis_IPPS"/>
    <property type="match status" value="1"/>
</dbReference>
<feature type="binding site" evidence="2">
    <location>
        <position position="186"/>
    </location>
    <ligand>
        <name>substrate</name>
    </ligand>
</feature>
<protein>
    <recommendedName>
        <fullName evidence="2">Ditrans,polycis-undecaprenyl-diphosphate synthase ((2E,6E)-farnesyl-diphosphate specific)</fullName>
        <ecNumber evidence="2">2.5.1.31</ecNumber>
    </recommendedName>
    <alternativeName>
        <fullName evidence="2">Ditrans,polycis-undecaprenylcistransferase</fullName>
    </alternativeName>
    <alternativeName>
        <fullName evidence="2">Undecaprenyl diphosphate synthase</fullName>
        <shortName evidence="2">UDS</shortName>
    </alternativeName>
    <alternativeName>
        <fullName evidence="2">Undecaprenyl pyrophosphate synthase</fullName>
        <shortName evidence="2">UPP synthase</shortName>
    </alternativeName>
</protein>
<dbReference type="PANTHER" id="PTHR10291:SF0">
    <property type="entry name" value="DEHYDRODOLICHYL DIPHOSPHATE SYNTHASE 2"/>
    <property type="match status" value="1"/>
</dbReference>
<dbReference type="RefSeq" id="WP_091713580.1">
    <property type="nucleotide sequence ID" value="NZ_FOSH01000008.1"/>
</dbReference>
<keyword evidence="2" id="KW-0133">Cell shape</keyword>
<comment type="similarity">
    <text evidence="2">Belongs to the UPP synthase family.</text>
</comment>
<accession>A0A1I3YQV1</accession>
<comment type="catalytic activity">
    <reaction evidence="2">
        <text>8 isopentenyl diphosphate + (2E,6E)-farnesyl diphosphate = di-trans,octa-cis-undecaprenyl diphosphate + 8 diphosphate</text>
        <dbReference type="Rhea" id="RHEA:27551"/>
        <dbReference type="ChEBI" id="CHEBI:33019"/>
        <dbReference type="ChEBI" id="CHEBI:58405"/>
        <dbReference type="ChEBI" id="CHEBI:128769"/>
        <dbReference type="ChEBI" id="CHEBI:175763"/>
        <dbReference type="EC" id="2.5.1.31"/>
    </reaction>
</comment>
<dbReference type="GO" id="GO:0009252">
    <property type="term" value="P:peptidoglycan biosynthetic process"/>
    <property type="evidence" value="ECO:0007669"/>
    <property type="project" value="UniProtKB-UniRule"/>
</dbReference>
<keyword evidence="2" id="KW-0961">Cell wall biogenesis/degradation</keyword>
<dbReference type="PROSITE" id="PS01066">
    <property type="entry name" value="UPP_SYNTHASE"/>
    <property type="match status" value="1"/>
</dbReference>
<feature type="binding site" evidence="2">
    <location>
        <position position="18"/>
    </location>
    <ligand>
        <name>Mg(2+)</name>
        <dbReference type="ChEBI" id="CHEBI:18420"/>
    </ligand>
</feature>
<feature type="binding site" evidence="2">
    <location>
        <begin position="192"/>
        <end position="194"/>
    </location>
    <ligand>
        <name>substrate</name>
    </ligand>
</feature>
<evidence type="ECO:0000313" key="4">
    <source>
        <dbReference type="Proteomes" id="UP000198924"/>
    </source>
</evidence>
<proteinExistence type="inferred from homology"/>
<dbReference type="InterPro" id="IPR036424">
    <property type="entry name" value="UPP_synth-like_sf"/>
</dbReference>
<name>A0A1I3YQV1_9GAMM</name>
<dbReference type="OrthoDB" id="4191603at2"/>
<feature type="binding site" evidence="2">
    <location>
        <position position="67"/>
    </location>
    <ligand>
        <name>substrate</name>
    </ligand>
</feature>
<feature type="binding site" evidence="2">
    <location>
        <position position="35"/>
    </location>
    <ligand>
        <name>substrate</name>
    </ligand>
</feature>
<dbReference type="GO" id="GO:0005829">
    <property type="term" value="C:cytosol"/>
    <property type="evidence" value="ECO:0007669"/>
    <property type="project" value="TreeGrafter"/>
</dbReference>
<dbReference type="GO" id="GO:0008834">
    <property type="term" value="F:ditrans,polycis-undecaprenyl-diphosphate synthase [(2E,6E)-farnesyl-diphosphate specific] activity"/>
    <property type="evidence" value="ECO:0007669"/>
    <property type="project" value="UniProtKB-UniRule"/>
</dbReference>
<keyword evidence="2" id="KW-0479">Metal-binding</keyword>
<sequence length="248" mass="27957">MNTPPKDNIPKHIAIIMDGNGRWAKRRLQPRFMGHRAGVKTVADVVKRCAELGVEVLSLFAFSSENWRRPGKEVSLLMELFSHALDNQVKKLHDNNIRLCIIGDIDKFSPTLQQKIAEAQTLTQNNTGLIVNIAANYGGRWDITQSVRHLAQKVAAGELKPEDINEEDIGASLSTSALPEPDLFIRTGGEQRVSNFLLWQMAYTEFFFTDVLWPEFDSKQLDAAISSFSKRERRFGRTSEQLQGQSDA</sequence>
<dbReference type="EMBL" id="FOSH01000008">
    <property type="protein sequence ID" value="SFK33586.1"/>
    <property type="molecule type" value="Genomic_DNA"/>
</dbReference>
<keyword evidence="2" id="KW-0460">Magnesium</keyword>
<comment type="subunit">
    <text evidence="2">Homodimer.</text>
</comment>
<keyword evidence="1 2" id="KW-0808">Transferase</keyword>
<dbReference type="PANTHER" id="PTHR10291">
    <property type="entry name" value="DEHYDRODOLICHYL DIPHOSPHATE SYNTHASE FAMILY MEMBER"/>
    <property type="match status" value="1"/>
</dbReference>
<reference evidence="4" key="1">
    <citation type="submission" date="2016-10" db="EMBL/GenBank/DDBJ databases">
        <authorList>
            <person name="Varghese N."/>
            <person name="Submissions S."/>
        </authorList>
    </citation>
    <scope>NUCLEOTIDE SEQUENCE [LARGE SCALE GENOMIC DNA]</scope>
    <source>
        <strain evidence="4">DSM 11578</strain>
    </source>
</reference>
<dbReference type="GO" id="GO:0008360">
    <property type="term" value="P:regulation of cell shape"/>
    <property type="evidence" value="ECO:0007669"/>
    <property type="project" value="UniProtKB-KW"/>
</dbReference>
<feature type="active site" evidence="2">
    <location>
        <position position="18"/>
    </location>
</feature>
<keyword evidence="2" id="KW-0573">Peptidoglycan synthesis</keyword>
<gene>
    <name evidence="2" type="primary">uppS</name>
    <name evidence="3" type="ORF">SAMN04488079_108156</name>
</gene>
<feature type="binding site" evidence="2">
    <location>
        <begin position="19"/>
        <end position="22"/>
    </location>
    <ligand>
        <name>substrate</name>
    </ligand>
</feature>
<feature type="active site" description="Proton acceptor" evidence="2">
    <location>
        <position position="66"/>
    </location>
</feature>
<dbReference type="EC" id="2.5.1.31" evidence="2"/>
<feature type="binding site" evidence="2">
    <location>
        <position position="205"/>
    </location>
    <ligand>
        <name>Mg(2+)</name>
        <dbReference type="ChEBI" id="CHEBI:18420"/>
    </ligand>
</feature>
<dbReference type="AlphaFoldDB" id="A0A1I3YQV1"/>
<dbReference type="GO" id="GO:0071555">
    <property type="term" value="P:cell wall organization"/>
    <property type="evidence" value="ECO:0007669"/>
    <property type="project" value="UniProtKB-KW"/>
</dbReference>
<dbReference type="Pfam" id="PF01255">
    <property type="entry name" value="Prenyltransf"/>
    <property type="match status" value="1"/>
</dbReference>
<dbReference type="SUPFAM" id="SSF64005">
    <property type="entry name" value="Undecaprenyl diphosphate synthase"/>
    <property type="match status" value="1"/>
</dbReference>
<dbReference type="HAMAP" id="MF_01139">
    <property type="entry name" value="ISPT"/>
    <property type="match status" value="1"/>
</dbReference>
<dbReference type="InterPro" id="IPR001441">
    <property type="entry name" value="UPP_synth-like"/>
</dbReference>
<comment type="function">
    <text evidence="2">Catalyzes the sequential condensation of isopentenyl diphosphate (IPP) with (2E,6E)-farnesyl diphosphate (E,E-FPP) to yield (2Z,6Z,10Z,14Z,18Z,22Z,26Z,30Z,34E,38E)-undecaprenyl diphosphate (di-trans,octa-cis-UPP). UPP is the precursor of glycosyl carrier lipid in the biosynthesis of bacterial cell wall polysaccharide components such as peptidoglycan and lipopolysaccharide.</text>
</comment>
<evidence type="ECO:0000313" key="3">
    <source>
        <dbReference type="EMBL" id="SFK33586.1"/>
    </source>
</evidence>
<dbReference type="InterPro" id="IPR018520">
    <property type="entry name" value="UPP_synth-like_CS"/>
</dbReference>